<keyword evidence="2" id="KW-1133">Transmembrane helix</keyword>
<proteinExistence type="predicted"/>
<feature type="region of interest" description="Disordered" evidence="1">
    <location>
        <begin position="129"/>
        <end position="149"/>
    </location>
</feature>
<keyword evidence="2" id="KW-0812">Transmembrane</keyword>
<organism evidence="3 4">
    <name type="scientific">Actinomadura rugatobispora</name>
    <dbReference type="NCBI Taxonomy" id="1994"/>
    <lineage>
        <taxon>Bacteria</taxon>
        <taxon>Bacillati</taxon>
        <taxon>Actinomycetota</taxon>
        <taxon>Actinomycetes</taxon>
        <taxon>Streptosporangiales</taxon>
        <taxon>Thermomonosporaceae</taxon>
        <taxon>Actinomadura</taxon>
    </lineage>
</organism>
<dbReference type="RefSeq" id="WP_378285185.1">
    <property type="nucleotide sequence ID" value="NZ_JBHSON010000042.1"/>
</dbReference>
<name>A0ABW1A202_9ACTN</name>
<sequence>MSEDAAPAGSGGRGMKAPVIGSLVLAGLGAIVLLIALFAGRTSPRGWIPDTYTRVADDTYASQRPPLTVSREILRRFETDERVYTPNGVFLRYHNAVVGILPDGRGSRITLDTPDRGYARYHSSVGGHWGGPGGRASSFRGGGPGEGGK</sequence>
<protein>
    <submittedName>
        <fullName evidence="3">DUF4247 domain-containing protein</fullName>
    </submittedName>
</protein>
<reference evidence="4" key="1">
    <citation type="journal article" date="2019" name="Int. J. Syst. Evol. Microbiol.">
        <title>The Global Catalogue of Microorganisms (GCM) 10K type strain sequencing project: providing services to taxonomists for standard genome sequencing and annotation.</title>
        <authorList>
            <consortium name="The Broad Institute Genomics Platform"/>
            <consortium name="The Broad Institute Genome Sequencing Center for Infectious Disease"/>
            <person name="Wu L."/>
            <person name="Ma J."/>
        </authorList>
    </citation>
    <scope>NUCLEOTIDE SEQUENCE [LARGE SCALE GENOMIC DNA]</scope>
    <source>
        <strain evidence="4">KCTC 42087</strain>
    </source>
</reference>
<evidence type="ECO:0000313" key="4">
    <source>
        <dbReference type="Proteomes" id="UP001596074"/>
    </source>
</evidence>
<comment type="caution">
    <text evidence="3">The sequence shown here is derived from an EMBL/GenBank/DDBJ whole genome shotgun (WGS) entry which is preliminary data.</text>
</comment>
<dbReference type="EMBL" id="JBHSON010000042">
    <property type="protein sequence ID" value="MFC5749461.1"/>
    <property type="molecule type" value="Genomic_DNA"/>
</dbReference>
<evidence type="ECO:0000313" key="3">
    <source>
        <dbReference type="EMBL" id="MFC5749461.1"/>
    </source>
</evidence>
<evidence type="ECO:0000256" key="1">
    <source>
        <dbReference type="SAM" id="MobiDB-lite"/>
    </source>
</evidence>
<dbReference type="InterPro" id="IPR025341">
    <property type="entry name" value="DUF4247"/>
</dbReference>
<feature type="transmembrane region" description="Helical" evidence="2">
    <location>
        <begin position="20"/>
        <end position="39"/>
    </location>
</feature>
<gene>
    <name evidence="3" type="ORF">ACFPZN_27895</name>
</gene>
<dbReference type="Proteomes" id="UP001596074">
    <property type="component" value="Unassembled WGS sequence"/>
</dbReference>
<dbReference type="Pfam" id="PF14042">
    <property type="entry name" value="DUF4247"/>
    <property type="match status" value="1"/>
</dbReference>
<evidence type="ECO:0000256" key="2">
    <source>
        <dbReference type="SAM" id="Phobius"/>
    </source>
</evidence>
<keyword evidence="2" id="KW-0472">Membrane</keyword>
<keyword evidence="4" id="KW-1185">Reference proteome</keyword>
<accession>A0ABW1A202</accession>